<evidence type="ECO:0000256" key="5">
    <source>
        <dbReference type="RuleBase" id="RU362120"/>
    </source>
</evidence>
<dbReference type="SUPFAM" id="SSF51735">
    <property type="entry name" value="NAD(P)-binding Rossmann-fold domains"/>
    <property type="match status" value="2"/>
</dbReference>
<dbReference type="GO" id="GO:0009051">
    <property type="term" value="P:pentose-phosphate shunt, oxidative branch"/>
    <property type="evidence" value="ECO:0007669"/>
    <property type="project" value="TreeGrafter"/>
</dbReference>
<comment type="similarity">
    <text evidence="5">Belongs to the glucose-6-phosphate dehydrogenase family.</text>
</comment>
<dbReference type="Gene3D" id="3.40.50.720">
    <property type="entry name" value="NAD(P)-binding Rossmann-like Domain"/>
    <property type="match status" value="2"/>
</dbReference>
<comment type="catalytic activity">
    <reaction evidence="5">
        <text>D-glucose 6-phosphate + NADP(+) = 6-phospho-D-glucono-1,5-lactone + NADPH + H(+)</text>
        <dbReference type="Rhea" id="RHEA:15841"/>
        <dbReference type="ChEBI" id="CHEBI:15378"/>
        <dbReference type="ChEBI" id="CHEBI:57783"/>
        <dbReference type="ChEBI" id="CHEBI:57955"/>
        <dbReference type="ChEBI" id="CHEBI:58349"/>
        <dbReference type="ChEBI" id="CHEBI:61548"/>
        <dbReference type="EC" id="1.1.1.49"/>
    </reaction>
</comment>
<dbReference type="GO" id="GO:0050661">
    <property type="term" value="F:NADP binding"/>
    <property type="evidence" value="ECO:0007669"/>
    <property type="project" value="InterPro"/>
</dbReference>
<dbReference type="GO" id="GO:0006006">
    <property type="term" value="P:glucose metabolic process"/>
    <property type="evidence" value="ECO:0007669"/>
    <property type="project" value="UniProtKB-KW"/>
</dbReference>
<evidence type="ECO:0000259" key="7">
    <source>
        <dbReference type="Pfam" id="PF00479"/>
    </source>
</evidence>
<dbReference type="InterPro" id="IPR022675">
    <property type="entry name" value="G6P_DH_C"/>
</dbReference>
<comment type="function">
    <text evidence="5">Catalyzes the rate-limiting step of the oxidative pentose-phosphate pathway, which represents a route for the dissimilation of carbohydrates besides glycolysis.</text>
</comment>
<dbReference type="InterPro" id="IPR019796">
    <property type="entry name" value="G6P_DH_AS"/>
</dbReference>
<gene>
    <name evidence="9" type="ORF">PCAR00345_LOCUS38398</name>
</gene>
<dbReference type="SUPFAM" id="SSF55347">
    <property type="entry name" value="Glyceraldehyde-3-phosphate dehydrogenase-like, C-terminal domain"/>
    <property type="match status" value="1"/>
</dbReference>
<accession>A0A7S4FBR1</accession>
<evidence type="ECO:0000259" key="8">
    <source>
        <dbReference type="Pfam" id="PF02781"/>
    </source>
</evidence>
<dbReference type="InterPro" id="IPR022674">
    <property type="entry name" value="G6P_DH_NAD-bd"/>
</dbReference>
<protein>
    <recommendedName>
        <fullName evidence="5">Glucose-6-phosphate 1-dehydrogenase</fullName>
        <ecNumber evidence="5">1.1.1.49</ecNumber>
    </recommendedName>
</protein>
<keyword evidence="1 5" id="KW-0313">Glucose metabolism</keyword>
<evidence type="ECO:0000256" key="1">
    <source>
        <dbReference type="ARBA" id="ARBA00022526"/>
    </source>
</evidence>
<dbReference type="PRINTS" id="PR00079">
    <property type="entry name" value="G6PDHDRGNASE"/>
</dbReference>
<dbReference type="PANTHER" id="PTHR23429">
    <property type="entry name" value="GLUCOSE-6-PHOSPHATE 1-DEHYDROGENASE G6PD"/>
    <property type="match status" value="1"/>
</dbReference>
<keyword evidence="3 5" id="KW-0560">Oxidoreductase</keyword>
<feature type="region of interest" description="Disordered" evidence="6">
    <location>
        <begin position="27"/>
        <end position="60"/>
    </location>
</feature>
<feature type="domain" description="Glucose-6-phosphate dehydrogenase NAD-binding" evidence="7">
    <location>
        <begin position="217"/>
        <end position="313"/>
    </location>
</feature>
<name>A0A7S4FBR1_CHRCT</name>
<dbReference type="GO" id="GO:0004345">
    <property type="term" value="F:glucose-6-phosphate dehydrogenase activity"/>
    <property type="evidence" value="ECO:0007669"/>
    <property type="project" value="UniProtKB-EC"/>
</dbReference>
<feature type="domain" description="Glucose-6-phosphate dehydrogenase C-terminal" evidence="8">
    <location>
        <begin position="315"/>
        <end position="599"/>
    </location>
</feature>
<dbReference type="Pfam" id="PF00479">
    <property type="entry name" value="G6PD_N"/>
    <property type="match status" value="2"/>
</dbReference>
<dbReference type="PANTHER" id="PTHR23429:SF13">
    <property type="entry name" value="GLUCOSE-6-PHOSPHATE 1-DEHYDROGENASE 1, CHLOROPLASTIC"/>
    <property type="match status" value="1"/>
</dbReference>
<dbReference type="InterPro" id="IPR036291">
    <property type="entry name" value="NAD(P)-bd_dom_sf"/>
</dbReference>
<dbReference type="PROSITE" id="PS00069">
    <property type="entry name" value="G6P_DEHYDROGENASE"/>
    <property type="match status" value="1"/>
</dbReference>
<sequence length="626" mass="70246">MQRRVPQAGNTGSGHLPFSAAWAAQARAQVNKDNNQRQVADDNSDSDEEGTGSIFSDESRAFDTPVPRNLLATIVIFGADGDLSHKKILPTLFNLWRRKLLCRDVLIFGYARAEMSSEDFRKIVFKAIYNPSQPQGERKDFLQRCHYQGGQFNDPACLAALRTGIAREEAIRIQQRRKGGAGYLRPSDLLGGKGLQPSPLRQESIDDDGDELGEEGRKPEQVRMYYMAVPPFLYADIANGLRTPQEGEAERPLEATKVSTLGAPVKTTERFVLEKPFGRDTASCNVLVRQMSVLSEEETFRIDHYLGKELVMNLLVLRFANVAFQAIWNRHYIKNVQVIFKEDFGIAGRGGYFDEYGMIRDVMQNHLIQVMALVAMEQPLSFDAHHIRAEKLKVLQSCAPLRMDDLVIGQYVSANGKLGYLEEPTVKNKNSNTETFAAAVLHVHNPRWDGVPFVLKAGKALTDRKAEVRIQFHRVPGVVSALANCSANELVVRLQPEETIYWKVQNKVPGLGFEVQQMRMDLMYASRYEKKLPEAYERLLLEVLAGNQSNFVSAAELDASWRIFTPILHHLAEQRIKPEPYAYGTRGPVAADALAHRYGMTKFGGGIHPCVNDTPFKMAPVRAPSQ</sequence>
<dbReference type="NCBIfam" id="TIGR00871">
    <property type="entry name" value="zwf"/>
    <property type="match status" value="1"/>
</dbReference>
<reference evidence="9" key="1">
    <citation type="submission" date="2021-01" db="EMBL/GenBank/DDBJ databases">
        <authorList>
            <person name="Corre E."/>
            <person name="Pelletier E."/>
            <person name="Niang G."/>
            <person name="Scheremetjew M."/>
            <person name="Finn R."/>
            <person name="Kale V."/>
            <person name="Holt S."/>
            <person name="Cochrane G."/>
            <person name="Meng A."/>
            <person name="Brown T."/>
            <person name="Cohen L."/>
        </authorList>
    </citation>
    <scope>NUCLEOTIDE SEQUENCE</scope>
    <source>
        <strain evidence="9">CCMP645</strain>
    </source>
</reference>
<evidence type="ECO:0000256" key="4">
    <source>
        <dbReference type="ARBA" id="ARBA00023277"/>
    </source>
</evidence>
<dbReference type="InterPro" id="IPR001282">
    <property type="entry name" value="G6P_DH"/>
</dbReference>
<keyword evidence="4 5" id="KW-0119">Carbohydrate metabolism</keyword>
<organism evidence="9">
    <name type="scientific">Chrysotila carterae</name>
    <name type="common">Marine alga</name>
    <name type="synonym">Syracosphaera carterae</name>
    <dbReference type="NCBI Taxonomy" id="13221"/>
    <lineage>
        <taxon>Eukaryota</taxon>
        <taxon>Haptista</taxon>
        <taxon>Haptophyta</taxon>
        <taxon>Prymnesiophyceae</taxon>
        <taxon>Isochrysidales</taxon>
        <taxon>Isochrysidaceae</taxon>
        <taxon>Chrysotila</taxon>
    </lineage>
</organism>
<comment type="pathway">
    <text evidence="5">Carbohydrate degradation; pentose phosphate pathway; D-ribulose 5-phosphate from D-glucose 6-phosphate (oxidative stage): step 1/3.</text>
</comment>
<dbReference type="EMBL" id="HBIZ01061969">
    <property type="protein sequence ID" value="CAE0785690.1"/>
    <property type="molecule type" value="Transcribed_RNA"/>
</dbReference>
<evidence type="ECO:0000256" key="6">
    <source>
        <dbReference type="SAM" id="MobiDB-lite"/>
    </source>
</evidence>
<dbReference type="EC" id="1.1.1.49" evidence="5"/>
<dbReference type="HAMAP" id="MF_00966">
    <property type="entry name" value="G6PD"/>
    <property type="match status" value="1"/>
</dbReference>
<feature type="domain" description="Glucose-6-phosphate dehydrogenase NAD-binding" evidence="7">
    <location>
        <begin position="75"/>
        <end position="170"/>
    </location>
</feature>
<dbReference type="Pfam" id="PF02781">
    <property type="entry name" value="G6PD_C"/>
    <property type="match status" value="1"/>
</dbReference>
<dbReference type="Gene3D" id="3.30.360.10">
    <property type="entry name" value="Dihydrodipicolinate Reductase, domain 2"/>
    <property type="match status" value="1"/>
</dbReference>
<dbReference type="UniPathway" id="UPA00115">
    <property type="reaction ID" value="UER00408"/>
</dbReference>
<dbReference type="AlphaFoldDB" id="A0A7S4FBR1"/>
<proteinExistence type="inferred from homology"/>
<evidence type="ECO:0000256" key="2">
    <source>
        <dbReference type="ARBA" id="ARBA00022857"/>
    </source>
</evidence>
<evidence type="ECO:0000313" key="9">
    <source>
        <dbReference type="EMBL" id="CAE0785690.1"/>
    </source>
</evidence>
<keyword evidence="2 5" id="KW-0521">NADP</keyword>
<evidence type="ECO:0000256" key="3">
    <source>
        <dbReference type="ARBA" id="ARBA00023002"/>
    </source>
</evidence>
<feature type="region of interest" description="Disordered" evidence="6">
    <location>
        <begin position="177"/>
        <end position="217"/>
    </location>
</feature>